<dbReference type="RefSeq" id="WP_130454351.1">
    <property type="nucleotide sequence ID" value="NZ_QYAG01000001.1"/>
</dbReference>
<gene>
    <name evidence="1" type="ORF">EV139_2190</name>
</gene>
<sequence length="157" mass="16402">MARSSFSDHPARWIVGAFSVLVLAPVLAAIATYAWVHNSNNAAAQQLEHGLLALEVPAGAEVVDSSWLVSRFAPAGNGTQYAGVLLVRSDLTQEALGAAYEAQPGSPRVAAADDDSVARLAGQLDSGEDLHQPGTYLVVDLDEPTSTLLSSVDLRGH</sequence>
<dbReference type="EMBL" id="SHKI01000005">
    <property type="protein sequence ID" value="RZT64766.1"/>
    <property type="molecule type" value="Genomic_DNA"/>
</dbReference>
<comment type="caution">
    <text evidence="1">The sequence shown here is derived from an EMBL/GenBank/DDBJ whole genome shotgun (WGS) entry which is preliminary data.</text>
</comment>
<evidence type="ECO:0000313" key="1">
    <source>
        <dbReference type="EMBL" id="RZT64766.1"/>
    </source>
</evidence>
<protein>
    <submittedName>
        <fullName evidence="1">Uncharacterized protein</fullName>
    </submittedName>
</protein>
<dbReference type="AlphaFoldDB" id="A0A4Q7TUZ9"/>
<dbReference type="Proteomes" id="UP000291832">
    <property type="component" value="Unassembled WGS sequence"/>
</dbReference>
<reference evidence="1 2" key="1">
    <citation type="journal article" date="2015" name="Stand. Genomic Sci.">
        <title>Genomic Encyclopedia of Bacterial and Archaeal Type Strains, Phase III: the genomes of soil and plant-associated and newly described type strains.</title>
        <authorList>
            <person name="Whitman W.B."/>
            <person name="Woyke T."/>
            <person name="Klenk H.P."/>
            <person name="Zhou Y."/>
            <person name="Lilburn T.G."/>
            <person name="Beck B.J."/>
            <person name="De Vos P."/>
            <person name="Vandamme P."/>
            <person name="Eisen J.A."/>
            <person name="Garrity G."/>
            <person name="Hugenholtz P."/>
            <person name="Kyrpides N.C."/>
        </authorList>
    </citation>
    <scope>NUCLEOTIDE SEQUENCE [LARGE SCALE GENOMIC DNA]</scope>
    <source>
        <strain evidence="1 2">RF6</strain>
    </source>
</reference>
<name>A0A4Q7TUZ9_9MICO</name>
<dbReference type="OrthoDB" id="9845238at2"/>
<proteinExistence type="predicted"/>
<keyword evidence="2" id="KW-1185">Reference proteome</keyword>
<accession>A0A4Q7TUZ9</accession>
<evidence type="ECO:0000313" key="2">
    <source>
        <dbReference type="Proteomes" id="UP000291832"/>
    </source>
</evidence>
<organism evidence="1 2">
    <name type="scientific">Leucobacter luti</name>
    <dbReference type="NCBI Taxonomy" id="340320"/>
    <lineage>
        <taxon>Bacteria</taxon>
        <taxon>Bacillati</taxon>
        <taxon>Actinomycetota</taxon>
        <taxon>Actinomycetes</taxon>
        <taxon>Micrococcales</taxon>
        <taxon>Microbacteriaceae</taxon>
        <taxon>Leucobacter</taxon>
    </lineage>
</organism>